<feature type="domain" description="5'-3' DNA helicase ZGRF1-like N-terminal" evidence="2">
    <location>
        <begin position="22"/>
        <end position="103"/>
    </location>
</feature>
<organism evidence="3 4">
    <name type="scientific">Cercophora newfieldiana</name>
    <dbReference type="NCBI Taxonomy" id="92897"/>
    <lineage>
        <taxon>Eukaryota</taxon>
        <taxon>Fungi</taxon>
        <taxon>Dikarya</taxon>
        <taxon>Ascomycota</taxon>
        <taxon>Pezizomycotina</taxon>
        <taxon>Sordariomycetes</taxon>
        <taxon>Sordariomycetidae</taxon>
        <taxon>Sordariales</taxon>
        <taxon>Lasiosphaeriaceae</taxon>
        <taxon>Cercophora</taxon>
    </lineage>
</organism>
<accession>A0AA39YMB7</accession>
<dbReference type="PANTHER" id="PTHR28535:SF1">
    <property type="entry name" value="PROTEIN ZGRF1"/>
    <property type="match status" value="1"/>
</dbReference>
<feature type="region of interest" description="Disordered" evidence="1">
    <location>
        <begin position="157"/>
        <end position="201"/>
    </location>
</feature>
<keyword evidence="4" id="KW-1185">Reference proteome</keyword>
<dbReference type="Proteomes" id="UP001174936">
    <property type="component" value="Unassembled WGS sequence"/>
</dbReference>
<dbReference type="InterPro" id="IPR052800">
    <property type="entry name" value="DNA_Repair_Helicase_ZGRF1"/>
</dbReference>
<dbReference type="Pfam" id="PF10382">
    <property type="entry name" value="ZGRF1-like_N"/>
    <property type="match status" value="1"/>
</dbReference>
<proteinExistence type="predicted"/>
<name>A0AA39YMB7_9PEZI</name>
<dbReference type="PANTHER" id="PTHR28535">
    <property type="entry name" value="ZINC FINGER GRF-TYPE CONTAINING 1"/>
    <property type="match status" value="1"/>
</dbReference>
<evidence type="ECO:0000256" key="1">
    <source>
        <dbReference type="SAM" id="MobiDB-lite"/>
    </source>
</evidence>
<dbReference type="GO" id="GO:0005634">
    <property type="term" value="C:nucleus"/>
    <property type="evidence" value="ECO:0007669"/>
    <property type="project" value="TreeGrafter"/>
</dbReference>
<dbReference type="InterPro" id="IPR018838">
    <property type="entry name" value="ZGRF1-like_N"/>
</dbReference>
<evidence type="ECO:0000313" key="3">
    <source>
        <dbReference type="EMBL" id="KAK0655128.1"/>
    </source>
</evidence>
<protein>
    <recommendedName>
        <fullName evidence="2">5'-3' DNA helicase ZGRF1-like N-terminal domain-containing protein</fullName>
    </recommendedName>
</protein>
<dbReference type="GO" id="GO:0006302">
    <property type="term" value="P:double-strand break repair"/>
    <property type="evidence" value="ECO:0007669"/>
    <property type="project" value="TreeGrafter"/>
</dbReference>
<reference evidence="3" key="1">
    <citation type="submission" date="2023-06" db="EMBL/GenBank/DDBJ databases">
        <title>Genome-scale phylogeny and comparative genomics of the fungal order Sordariales.</title>
        <authorList>
            <consortium name="Lawrence Berkeley National Laboratory"/>
            <person name="Hensen N."/>
            <person name="Bonometti L."/>
            <person name="Westerberg I."/>
            <person name="Brannstrom I.O."/>
            <person name="Guillou S."/>
            <person name="Cros-Aarteil S."/>
            <person name="Calhoun S."/>
            <person name="Haridas S."/>
            <person name="Kuo A."/>
            <person name="Mondo S."/>
            <person name="Pangilinan J."/>
            <person name="Riley R."/>
            <person name="Labutti K."/>
            <person name="Andreopoulos B."/>
            <person name="Lipzen A."/>
            <person name="Chen C."/>
            <person name="Yanf M."/>
            <person name="Daum C."/>
            <person name="Ng V."/>
            <person name="Clum A."/>
            <person name="Steindorff A."/>
            <person name="Ohm R."/>
            <person name="Martin F."/>
            <person name="Silar P."/>
            <person name="Natvig D."/>
            <person name="Lalanne C."/>
            <person name="Gautier V."/>
            <person name="Ament-Velasquez S.L."/>
            <person name="Kruys A."/>
            <person name="Hutchinson M.I."/>
            <person name="Powell A.J."/>
            <person name="Barry K."/>
            <person name="Miller A.N."/>
            <person name="Grigoriev I.V."/>
            <person name="Debuchy R."/>
            <person name="Gladieux P."/>
            <person name="Thoren M.H."/>
            <person name="Johannesson H."/>
        </authorList>
    </citation>
    <scope>NUCLEOTIDE SEQUENCE</scope>
    <source>
        <strain evidence="3">SMH2532-1</strain>
    </source>
</reference>
<evidence type="ECO:0000313" key="4">
    <source>
        <dbReference type="Proteomes" id="UP001174936"/>
    </source>
</evidence>
<dbReference type="EMBL" id="JAULSV010000001">
    <property type="protein sequence ID" value="KAK0655128.1"/>
    <property type="molecule type" value="Genomic_DNA"/>
</dbReference>
<sequence length="235" mass="26631">MPSIASSGSAAAQDLGGSSAAVLEFVCLFTHDLKRKQKRWQDGRLKYHTFNKRVMVHDERGNFVGDMHWNRDWEFDEGEEVELERGGVIVQVAECVGSRNQDLTELLDKRAKEKEERQLKAASRVSLLRPPIQSAPLHRIATPRDHFQTRHRPLHQVIGTPTGHHGRAVVPTESPFEQRQNMAETPESRPPKRRKYDITPPSKLGYAQSLFGAPLTLSAFKPTSGIRNFYKSDGR</sequence>
<dbReference type="AlphaFoldDB" id="A0AA39YMB7"/>
<evidence type="ECO:0000259" key="2">
    <source>
        <dbReference type="Pfam" id="PF10382"/>
    </source>
</evidence>
<dbReference type="GO" id="GO:0035861">
    <property type="term" value="C:site of double-strand break"/>
    <property type="evidence" value="ECO:0007669"/>
    <property type="project" value="TreeGrafter"/>
</dbReference>
<gene>
    <name evidence="3" type="ORF">B0T16DRAFT_432679</name>
</gene>
<comment type="caution">
    <text evidence="3">The sequence shown here is derived from an EMBL/GenBank/DDBJ whole genome shotgun (WGS) entry which is preliminary data.</text>
</comment>